<organism evidence="15 16">
    <name type="scientific">Perilla frutescens var. hirtella</name>
    <name type="common">Perilla citriodora</name>
    <name type="synonym">Perilla setoyensis</name>
    <dbReference type="NCBI Taxonomy" id="608512"/>
    <lineage>
        <taxon>Eukaryota</taxon>
        <taxon>Viridiplantae</taxon>
        <taxon>Streptophyta</taxon>
        <taxon>Embryophyta</taxon>
        <taxon>Tracheophyta</taxon>
        <taxon>Spermatophyta</taxon>
        <taxon>Magnoliopsida</taxon>
        <taxon>eudicotyledons</taxon>
        <taxon>Gunneridae</taxon>
        <taxon>Pentapetalae</taxon>
        <taxon>asterids</taxon>
        <taxon>lamiids</taxon>
        <taxon>Lamiales</taxon>
        <taxon>Lamiaceae</taxon>
        <taxon>Nepetoideae</taxon>
        <taxon>Elsholtzieae</taxon>
        <taxon>Perilla</taxon>
    </lineage>
</organism>
<keyword evidence="3 12" id="KW-0245">EGF-like domain</keyword>
<dbReference type="EMBL" id="SDAM02000037">
    <property type="protein sequence ID" value="KAH6835266.1"/>
    <property type="molecule type" value="Genomic_DNA"/>
</dbReference>
<dbReference type="InterPro" id="IPR000152">
    <property type="entry name" value="EGF-type_Asp/Asn_hydroxyl_site"/>
</dbReference>
<name>A0AAD4JKR1_PERFH</name>
<dbReference type="SMART" id="SM00179">
    <property type="entry name" value="EGF_CA"/>
    <property type="match status" value="1"/>
</dbReference>
<sequence length="557" mass="61811">MLFASFIHTELRSLPGCPQKCGNLTIPFPFGMESNCYFDDSFHIICNSSFKPPKPFLRLGRAEVVSISLDGKLEILNTSSMVGILGKREDHQSVPMVVEWATGSVACHVARNNASRYACQSPHSRCKDSSIGQGYICHCLPGYKGNPYLLDGCQDIDECAVSNPCQGVCINLPGSFKCYCPKGSVGDGRKDGTGCHPEDESILRSAYLCFPIGIFFVAPVLATTWIAWTERQKKLEKHREELFQQNGGNLLLRKLSRRRNTQLNIYTAEEMKAITNSYNTRNVMLGCSPGDFYRGTLLDHNSTEVVVVIVERIPQSEIEQFVDQLIFLSQPHNNLVRVRGCCLETQSPLIVYELHGDGNTTLFSCIRSRAPETRFSCGMRVRAAAGVARGVAYLNSHKCNRATFVHGNICSANILMDSSYEAKIFYAAGSNLIARGTSSLGQENCVYRDPEFTRAGCLNKRSDVYSFGVVLVELLTGGTVFSPNRRENDRRMALDFVYLAKGGRLHQILDAEMIDEGDGEVVREVAVLAESCLKVEPGERPNMKKVEAKLTTLVQMR</sequence>
<protein>
    <submittedName>
        <fullName evidence="15">Uncharacterized protein</fullName>
    </submittedName>
</protein>
<dbReference type="PROSITE" id="PS50011">
    <property type="entry name" value="PROTEIN_KINASE_DOM"/>
    <property type="match status" value="1"/>
</dbReference>
<dbReference type="GO" id="GO:0004674">
    <property type="term" value="F:protein serine/threonine kinase activity"/>
    <property type="evidence" value="ECO:0007669"/>
    <property type="project" value="UniProtKB-KW"/>
</dbReference>
<evidence type="ECO:0000256" key="11">
    <source>
        <dbReference type="ARBA" id="ARBA00023180"/>
    </source>
</evidence>
<dbReference type="InterPro" id="IPR001245">
    <property type="entry name" value="Ser-Thr/Tyr_kinase_cat_dom"/>
</dbReference>
<dbReference type="PROSITE" id="PS00010">
    <property type="entry name" value="ASX_HYDROXYL"/>
    <property type="match status" value="1"/>
</dbReference>
<dbReference type="Pfam" id="PF07645">
    <property type="entry name" value="EGF_CA"/>
    <property type="match status" value="1"/>
</dbReference>
<dbReference type="InterPro" id="IPR049883">
    <property type="entry name" value="NOTCH1_EGF-like"/>
</dbReference>
<dbReference type="CDD" id="cd00054">
    <property type="entry name" value="EGF_CA"/>
    <property type="match status" value="1"/>
</dbReference>
<keyword evidence="10 12" id="KW-1015">Disulfide bond</keyword>
<evidence type="ECO:0000256" key="3">
    <source>
        <dbReference type="ARBA" id="ARBA00022536"/>
    </source>
</evidence>
<keyword evidence="5" id="KW-0732">Signal</keyword>
<dbReference type="GO" id="GO:0030247">
    <property type="term" value="F:polysaccharide binding"/>
    <property type="evidence" value="ECO:0007669"/>
    <property type="project" value="InterPro"/>
</dbReference>
<feature type="disulfide bond" evidence="12">
    <location>
        <begin position="159"/>
        <end position="169"/>
    </location>
</feature>
<dbReference type="PROSITE" id="PS50026">
    <property type="entry name" value="EGF_3"/>
    <property type="match status" value="1"/>
</dbReference>
<dbReference type="InterPro" id="IPR000719">
    <property type="entry name" value="Prot_kinase_dom"/>
</dbReference>
<dbReference type="InterPro" id="IPR011009">
    <property type="entry name" value="Kinase-like_dom_sf"/>
</dbReference>
<evidence type="ECO:0000259" key="14">
    <source>
        <dbReference type="PROSITE" id="PS50026"/>
    </source>
</evidence>
<evidence type="ECO:0000259" key="13">
    <source>
        <dbReference type="PROSITE" id="PS50011"/>
    </source>
</evidence>
<dbReference type="InterPro" id="IPR045274">
    <property type="entry name" value="WAK-like"/>
</dbReference>
<dbReference type="PROSITE" id="PS01187">
    <property type="entry name" value="EGF_CA"/>
    <property type="match status" value="1"/>
</dbReference>
<evidence type="ECO:0000256" key="9">
    <source>
        <dbReference type="ARBA" id="ARBA00022840"/>
    </source>
</evidence>
<keyword evidence="8" id="KW-0418">Kinase</keyword>
<dbReference type="FunFam" id="2.10.25.10:FF:000038">
    <property type="entry name" value="Fibrillin 2"/>
    <property type="match status" value="1"/>
</dbReference>
<proteinExistence type="predicted"/>
<dbReference type="GO" id="GO:0005509">
    <property type="term" value="F:calcium ion binding"/>
    <property type="evidence" value="ECO:0007669"/>
    <property type="project" value="InterPro"/>
</dbReference>
<keyword evidence="11" id="KW-0325">Glycoprotein</keyword>
<dbReference type="InterPro" id="IPR000742">
    <property type="entry name" value="EGF"/>
</dbReference>
<comment type="caution">
    <text evidence="12">Lacks conserved residue(s) required for the propagation of feature annotation.</text>
</comment>
<dbReference type="Gene3D" id="2.10.25.10">
    <property type="entry name" value="Laminin"/>
    <property type="match status" value="2"/>
</dbReference>
<evidence type="ECO:0000313" key="16">
    <source>
        <dbReference type="Proteomes" id="UP001190926"/>
    </source>
</evidence>
<reference evidence="15 16" key="1">
    <citation type="journal article" date="2021" name="Nat. Commun.">
        <title>Incipient diploidization of the medicinal plant Perilla within 10,000 years.</title>
        <authorList>
            <person name="Zhang Y."/>
            <person name="Shen Q."/>
            <person name="Leng L."/>
            <person name="Zhang D."/>
            <person name="Chen S."/>
            <person name="Shi Y."/>
            <person name="Ning Z."/>
            <person name="Chen S."/>
        </authorList>
    </citation>
    <scope>NUCLEOTIDE SEQUENCE [LARGE SCALE GENOMIC DNA]</scope>
    <source>
        <strain evidence="16">cv. PC099</strain>
    </source>
</reference>
<dbReference type="Gene3D" id="1.10.510.10">
    <property type="entry name" value="Transferase(Phosphotransferase) domain 1"/>
    <property type="match status" value="1"/>
</dbReference>
<dbReference type="GO" id="GO:0007166">
    <property type="term" value="P:cell surface receptor signaling pathway"/>
    <property type="evidence" value="ECO:0007669"/>
    <property type="project" value="InterPro"/>
</dbReference>
<evidence type="ECO:0000256" key="7">
    <source>
        <dbReference type="ARBA" id="ARBA00022741"/>
    </source>
</evidence>
<evidence type="ECO:0000256" key="6">
    <source>
        <dbReference type="ARBA" id="ARBA00022737"/>
    </source>
</evidence>
<dbReference type="Pfam" id="PF13947">
    <property type="entry name" value="GUB_WAK_bind"/>
    <property type="match status" value="1"/>
</dbReference>
<keyword evidence="4" id="KW-0808">Transferase</keyword>
<evidence type="ECO:0000313" key="15">
    <source>
        <dbReference type="EMBL" id="KAH6835266.1"/>
    </source>
</evidence>
<dbReference type="InterPro" id="IPR001881">
    <property type="entry name" value="EGF-like_Ca-bd_dom"/>
</dbReference>
<dbReference type="SUPFAM" id="SSF56112">
    <property type="entry name" value="Protein kinase-like (PK-like)"/>
    <property type="match status" value="1"/>
</dbReference>
<evidence type="ECO:0000256" key="12">
    <source>
        <dbReference type="PROSITE-ProRule" id="PRU00076"/>
    </source>
</evidence>
<evidence type="ECO:0000256" key="4">
    <source>
        <dbReference type="ARBA" id="ARBA00022679"/>
    </source>
</evidence>
<dbReference type="GO" id="GO:0005524">
    <property type="term" value="F:ATP binding"/>
    <property type="evidence" value="ECO:0007669"/>
    <property type="project" value="UniProtKB-KW"/>
</dbReference>
<comment type="subcellular location">
    <subcellularLocation>
        <location evidence="1">Membrane</location>
        <topology evidence="1">Single-pass type I membrane protein</topology>
    </subcellularLocation>
</comment>
<dbReference type="InterPro" id="IPR025287">
    <property type="entry name" value="WAK_GUB"/>
</dbReference>
<dbReference type="SMART" id="SM00181">
    <property type="entry name" value="EGF"/>
    <property type="match status" value="2"/>
</dbReference>
<dbReference type="InterPro" id="IPR018097">
    <property type="entry name" value="EGF_Ca-bd_CS"/>
</dbReference>
<keyword evidence="16" id="KW-1185">Reference proteome</keyword>
<dbReference type="AlphaFoldDB" id="A0AAD4JKR1"/>
<dbReference type="Gene3D" id="3.30.200.20">
    <property type="entry name" value="Phosphorylase Kinase, domain 1"/>
    <property type="match status" value="1"/>
</dbReference>
<evidence type="ECO:0000256" key="5">
    <source>
        <dbReference type="ARBA" id="ARBA00022729"/>
    </source>
</evidence>
<keyword evidence="2" id="KW-0723">Serine/threonine-protein kinase</keyword>
<comment type="caution">
    <text evidence="15">The sequence shown here is derived from an EMBL/GenBank/DDBJ whole genome shotgun (WGS) entry which is preliminary data.</text>
</comment>
<evidence type="ECO:0000256" key="8">
    <source>
        <dbReference type="ARBA" id="ARBA00022777"/>
    </source>
</evidence>
<evidence type="ECO:0000256" key="1">
    <source>
        <dbReference type="ARBA" id="ARBA00004479"/>
    </source>
</evidence>
<dbReference type="PANTHER" id="PTHR27005:SF283">
    <property type="entry name" value="OS02G0633066 PROTEIN"/>
    <property type="match status" value="1"/>
</dbReference>
<dbReference type="Proteomes" id="UP001190926">
    <property type="component" value="Unassembled WGS sequence"/>
</dbReference>
<dbReference type="GO" id="GO:0005886">
    <property type="term" value="C:plasma membrane"/>
    <property type="evidence" value="ECO:0007669"/>
    <property type="project" value="TreeGrafter"/>
</dbReference>
<feature type="domain" description="EGF-like" evidence="14">
    <location>
        <begin position="155"/>
        <end position="187"/>
    </location>
</feature>
<feature type="domain" description="Protein kinase" evidence="13">
    <location>
        <begin position="278"/>
        <end position="553"/>
    </location>
</feature>
<keyword evidence="9" id="KW-0067">ATP-binding</keyword>
<dbReference type="PANTHER" id="PTHR27005">
    <property type="entry name" value="WALL-ASSOCIATED RECEPTOR KINASE-LIKE 21"/>
    <property type="match status" value="1"/>
</dbReference>
<dbReference type="SUPFAM" id="SSF57196">
    <property type="entry name" value="EGF/Laminin"/>
    <property type="match status" value="1"/>
</dbReference>
<evidence type="ECO:0000256" key="10">
    <source>
        <dbReference type="ARBA" id="ARBA00023157"/>
    </source>
</evidence>
<dbReference type="Pfam" id="PF07714">
    <property type="entry name" value="PK_Tyr_Ser-Thr"/>
    <property type="match status" value="1"/>
</dbReference>
<gene>
    <name evidence="15" type="ORF">C2S53_012430</name>
</gene>
<evidence type="ECO:0000256" key="2">
    <source>
        <dbReference type="ARBA" id="ARBA00022527"/>
    </source>
</evidence>
<accession>A0AAD4JKR1</accession>
<keyword evidence="6" id="KW-0677">Repeat</keyword>
<keyword evidence="7" id="KW-0547">Nucleotide-binding</keyword>